<protein>
    <recommendedName>
        <fullName evidence="2">Methyltransferase domain-containing protein</fullName>
    </recommendedName>
</protein>
<evidence type="ECO:0000259" key="2">
    <source>
        <dbReference type="Pfam" id="PF13679"/>
    </source>
</evidence>
<evidence type="ECO:0000313" key="3">
    <source>
        <dbReference type="EMBL" id="KAJ3182679.1"/>
    </source>
</evidence>
<feature type="region of interest" description="Disordered" evidence="1">
    <location>
        <begin position="316"/>
        <end position="363"/>
    </location>
</feature>
<feature type="compositionally biased region" description="Pro residues" evidence="1">
    <location>
        <begin position="327"/>
        <end position="345"/>
    </location>
</feature>
<gene>
    <name evidence="3" type="ORF">HDU87_008018</name>
</gene>
<keyword evidence="4" id="KW-1185">Reference proteome</keyword>
<comment type="caution">
    <text evidence="3">The sequence shown here is derived from an EMBL/GenBank/DDBJ whole genome shotgun (WGS) entry which is preliminary data.</text>
</comment>
<feature type="compositionally biased region" description="Low complexity" evidence="1">
    <location>
        <begin position="316"/>
        <end position="326"/>
    </location>
</feature>
<name>A0AAD5TP46_9FUNG</name>
<dbReference type="Pfam" id="PF13679">
    <property type="entry name" value="Methyltransf_32"/>
    <property type="match status" value="1"/>
</dbReference>
<feature type="compositionally biased region" description="Low complexity" evidence="1">
    <location>
        <begin position="346"/>
        <end position="359"/>
    </location>
</feature>
<proteinExistence type="predicted"/>
<dbReference type="PANTHER" id="PTHR12496">
    <property type="entry name" value="CGI-41 METHYLTRANSFERASE"/>
    <property type="match status" value="1"/>
</dbReference>
<evidence type="ECO:0000313" key="4">
    <source>
        <dbReference type="Proteomes" id="UP001212152"/>
    </source>
</evidence>
<dbReference type="AlphaFoldDB" id="A0AAD5TP46"/>
<dbReference type="SUPFAM" id="SSF53335">
    <property type="entry name" value="S-adenosyl-L-methionine-dependent methyltransferases"/>
    <property type="match status" value="1"/>
</dbReference>
<dbReference type="InterPro" id="IPR052220">
    <property type="entry name" value="METTL25"/>
</dbReference>
<dbReference type="PANTHER" id="PTHR12496:SF0">
    <property type="entry name" value="METHYLTRANSFERASE DOMAIN-CONTAINING PROTEIN"/>
    <property type="match status" value="1"/>
</dbReference>
<dbReference type="Proteomes" id="UP001212152">
    <property type="component" value="Unassembled WGS sequence"/>
</dbReference>
<reference evidence="3" key="1">
    <citation type="submission" date="2020-05" db="EMBL/GenBank/DDBJ databases">
        <title>Phylogenomic resolution of chytrid fungi.</title>
        <authorList>
            <person name="Stajich J.E."/>
            <person name="Amses K."/>
            <person name="Simmons R."/>
            <person name="Seto K."/>
            <person name="Myers J."/>
            <person name="Bonds A."/>
            <person name="Quandt C.A."/>
            <person name="Barry K."/>
            <person name="Liu P."/>
            <person name="Grigoriev I."/>
            <person name="Longcore J.E."/>
            <person name="James T.Y."/>
        </authorList>
    </citation>
    <scope>NUCLEOTIDE SEQUENCE</scope>
    <source>
        <strain evidence="3">JEL0379</strain>
    </source>
</reference>
<feature type="domain" description="Methyltransferase" evidence="2">
    <location>
        <begin position="125"/>
        <end position="312"/>
    </location>
</feature>
<organism evidence="3 4">
    <name type="scientific">Geranomyces variabilis</name>
    <dbReference type="NCBI Taxonomy" id="109894"/>
    <lineage>
        <taxon>Eukaryota</taxon>
        <taxon>Fungi</taxon>
        <taxon>Fungi incertae sedis</taxon>
        <taxon>Chytridiomycota</taxon>
        <taxon>Chytridiomycota incertae sedis</taxon>
        <taxon>Chytridiomycetes</taxon>
        <taxon>Spizellomycetales</taxon>
        <taxon>Powellomycetaceae</taxon>
        <taxon>Geranomyces</taxon>
    </lineage>
</organism>
<dbReference type="EMBL" id="JADGJQ010000008">
    <property type="protein sequence ID" value="KAJ3182679.1"/>
    <property type="molecule type" value="Genomic_DNA"/>
</dbReference>
<evidence type="ECO:0000256" key="1">
    <source>
        <dbReference type="SAM" id="MobiDB-lite"/>
    </source>
</evidence>
<dbReference type="InterPro" id="IPR029063">
    <property type="entry name" value="SAM-dependent_MTases_sf"/>
</dbReference>
<dbReference type="InterPro" id="IPR025714">
    <property type="entry name" value="Methyltranfer_dom"/>
</dbReference>
<sequence length="564" mass="60914">MHHHHIRLPPGHSSVRAYIDSLCAFIARYRFLIDFHAVDFFTHDYWNSGVFPAEWRVLKDDPSVSYDDLLHLASFGTVKDGWPDSLKEFVELSRAMALPRDAVPLPGLAVAESLDNKISYGMSPKKKHEVLLLAALIDHLASQSNITNIMDIGAGQGYLDACLAYTYQHTVIGVDDDEIQTCGAKRRSELIEKIFSSSKNRGKVVGKVFHINRRVGSGESFETLLKEAELGMAQGAGEKKPAASHHAQALAERVTSVPPSSNASPSSTAHASWLLCGLHACGDLSPALMRHFLNSDAKVLASVGCCYNHLSESAPLSTSTSNTSNLTPPPPPSLPTPTIRAPPPRTITTTPRPNGGITTHSAGFPLSKHLTTRDCTLGFTARMAACQATCRWTGDPVASKQSFKRHHYRALLQKLIVEKALIPGLDGGDGDDDDDATTTTTKITVGKIPRGAFEKGFATYARAALVKLKLGADDDDVVVVVDDGSGGGAKAAAADMMMMMTDLTALAQYERAHESREKEIAVVWTLRAMLAEALESLILVDRFLALVEAGGEKDVWMGLPKADL</sequence>
<accession>A0AAD5TP46</accession>